<dbReference type="EMBL" id="CP050855">
    <property type="protein sequence ID" value="QLH63720.1"/>
    <property type="molecule type" value="Genomic_DNA"/>
</dbReference>
<dbReference type="Proteomes" id="UP000042738">
    <property type="component" value="Chromosome"/>
</dbReference>
<dbReference type="GeneID" id="93737470"/>
<name>A0A068Z3X8_9GAMM</name>
<dbReference type="STRING" id="138074.SYMBAF_10210"/>
<accession>A0A068Z3X8</accession>
<sequence>MLQHMSPQRRADILAGYGFRLDTLRARPGQIFFQIAGIRCLEDPALMAVYAFITGALRALSVLHCQPFMLFQPTLMHHWGVRF</sequence>
<dbReference type="AlphaFoldDB" id="A0A068Z3X8"/>
<reference evidence="1 2" key="1">
    <citation type="journal article" date="2014" name="Genome Announc.">
        <title>Whole-Genome Sequence of Serratia symbiotica Strain CWBI-2.3T, a Free-Living Symbiont of the Black Bean Aphid Aphis fabae.</title>
        <authorList>
            <person name="Foray V."/>
            <person name="Grigorescu A.S."/>
            <person name="Sabri A."/>
            <person name="Haubruge E."/>
            <person name="Lognay G."/>
            <person name="Francis F."/>
            <person name="Fauconnier M.L."/>
            <person name="Hance T."/>
            <person name="Thonart P."/>
        </authorList>
    </citation>
    <scope>NUCLEOTIDE SEQUENCE [LARGE SCALE GENOMIC DNA]</scope>
    <source>
        <strain evidence="1">CWBI-2.3</strain>
    </source>
</reference>
<gene>
    <name evidence="1" type="ORF">SYMBAF_13340</name>
</gene>
<dbReference type="RefSeq" id="WP_185899907.1">
    <property type="nucleotide sequence ID" value="NZ_CP050855.1"/>
</dbReference>
<evidence type="ECO:0000313" key="2">
    <source>
        <dbReference type="Proteomes" id="UP000042738"/>
    </source>
</evidence>
<proteinExistence type="predicted"/>
<evidence type="ECO:0000313" key="1">
    <source>
        <dbReference type="EMBL" id="QLH63720.1"/>
    </source>
</evidence>
<organism evidence="1 2">
    <name type="scientific">Serratia symbiotica</name>
    <dbReference type="NCBI Taxonomy" id="138074"/>
    <lineage>
        <taxon>Bacteria</taxon>
        <taxon>Pseudomonadati</taxon>
        <taxon>Pseudomonadota</taxon>
        <taxon>Gammaproteobacteria</taxon>
        <taxon>Enterobacterales</taxon>
        <taxon>Yersiniaceae</taxon>
        <taxon>Serratia</taxon>
    </lineage>
</organism>
<protein>
    <submittedName>
        <fullName evidence="1">Uncharacterized protein</fullName>
    </submittedName>
</protein>